<protein>
    <submittedName>
        <fullName evidence="2">Uncharacterized protein</fullName>
    </submittedName>
</protein>
<dbReference type="RefSeq" id="WP_124683708.1">
    <property type="nucleotide sequence ID" value="NZ_CP033969.1"/>
</dbReference>
<evidence type="ECO:0000256" key="1">
    <source>
        <dbReference type="SAM" id="SignalP"/>
    </source>
</evidence>
<gene>
    <name evidence="2" type="ORF">EHF44_10590</name>
</gene>
<proteinExistence type="predicted"/>
<reference evidence="3" key="1">
    <citation type="submission" date="2018-11" db="EMBL/GenBank/DDBJ databases">
        <title>FDA dAtabase for Regulatory Grade micrObial Sequences (FDA-ARGOS): Supporting development and validation of Infectious Disease Dx tests.</title>
        <authorList>
            <person name="Goldberg B."/>
            <person name="Campos J."/>
            <person name="Tallon L."/>
            <person name="Sadzewicz L."/>
            <person name="Zhao X."/>
            <person name="Vavikolanu K."/>
            <person name="Mehta A."/>
            <person name="Aluvathingal J."/>
            <person name="Nadendla S."/>
            <person name="Geyer C."/>
            <person name="Nandy P."/>
            <person name="Yan Y."/>
            <person name="Sichtig H."/>
        </authorList>
    </citation>
    <scope>NUCLEOTIDE SEQUENCE [LARGE SCALE GENOMIC DNA]</scope>
    <source>
        <strain evidence="3">FDAARGOS_614</strain>
    </source>
</reference>
<feature type="signal peptide" evidence="1">
    <location>
        <begin position="1"/>
        <end position="18"/>
    </location>
</feature>
<evidence type="ECO:0000313" key="3">
    <source>
        <dbReference type="Proteomes" id="UP000270411"/>
    </source>
</evidence>
<dbReference type="KEGG" id="cpau:EHF44_10590"/>
<dbReference type="EMBL" id="CP033969">
    <property type="protein sequence ID" value="AZG13857.1"/>
    <property type="molecule type" value="Genomic_DNA"/>
</dbReference>
<feature type="chain" id="PRO_5018145327" evidence="1">
    <location>
        <begin position="19"/>
        <end position="121"/>
    </location>
</feature>
<dbReference type="OrthoDB" id="9028983at2"/>
<accession>A0A3G8H097</accession>
<dbReference type="Proteomes" id="UP000270411">
    <property type="component" value="Chromosome 1"/>
</dbReference>
<keyword evidence="1" id="KW-0732">Signal</keyword>
<sequence length="121" mass="13194">MKKLVLIAAVLAPVLASAEEAYVYPFAGMQVGQTVNNPFPTILYLNKKCELPLVHAKDMRAYASFSGVWDIGCWGKDIDGKAIIVVPKLPTKSMSLSVMPLADVHADRNTMTIKALPTYGR</sequence>
<organism evidence="2 3">
    <name type="scientific">Cupriavidus pauculus</name>
    <dbReference type="NCBI Taxonomy" id="82633"/>
    <lineage>
        <taxon>Bacteria</taxon>
        <taxon>Pseudomonadati</taxon>
        <taxon>Pseudomonadota</taxon>
        <taxon>Betaproteobacteria</taxon>
        <taxon>Burkholderiales</taxon>
        <taxon>Burkholderiaceae</taxon>
        <taxon>Cupriavidus</taxon>
    </lineage>
</organism>
<evidence type="ECO:0000313" key="2">
    <source>
        <dbReference type="EMBL" id="AZG13857.1"/>
    </source>
</evidence>
<dbReference type="AlphaFoldDB" id="A0A3G8H097"/>
<name>A0A3G8H097_9BURK</name>